<dbReference type="AlphaFoldDB" id="A0A198UFU8"/>
<dbReference type="InterPro" id="IPR019292">
    <property type="entry name" value="McrC"/>
</dbReference>
<dbReference type="RefSeq" id="WP_081261604.1">
    <property type="nucleotide sequence ID" value="NZ_LXHB01000141.1"/>
</dbReference>
<dbReference type="Pfam" id="PF10117">
    <property type="entry name" value="McrBC"/>
    <property type="match status" value="1"/>
</dbReference>
<dbReference type="PATRIC" id="fig|480.237.peg.826"/>
<dbReference type="Proteomes" id="UP000078228">
    <property type="component" value="Unassembled WGS sequence"/>
</dbReference>
<sequence>MIKIRLKEHELVAIGSKIVSTDYTLPSEIYESLSAAKPRRIFANVSPFSLTKDDDKGVYHLQAGYYIGADWLVENRVFVYVESKINIGRIHHFEKAVEQLDDADPPTQDSSSQAMFYEVDIIKMLTKICEEPEAVKHIDSLLFIDWRSPQIELEQKSDILTPFLIAQFLGVLKNIVKKGLKKSYHQTQENLSGKMKGRLLVAKHIQNNVIKNHMIKNLCEYPAFDINIPENQFLKYVLRFCDRYLEGIGSASGSQDMRQLLNFCRAAFEQVSDQTKVKIPKHRRQNSFFKDYQQAIELGECILKRFGYQPSVDEAHQKTPPFWIDMPKLFELYVYTKLLKTHQSTKLIYQFGTYGNVLDFLIADGEHSLIIDAKYKLKYHHSLIHQDIRQVCGYARLNKVRQIAKVSDDQHIRCLIIYPVIDSSESQLDLSDQTPIHGYYKVFKLGLALPITPKVLPA</sequence>
<dbReference type="OrthoDB" id="307209at2"/>
<accession>A0A198UFU8</accession>
<comment type="caution">
    <text evidence="1">The sequence shown here is derived from an EMBL/GenBank/DDBJ whole genome shotgun (WGS) entry which is preliminary data.</text>
</comment>
<organism evidence="1 2">
    <name type="scientific">Moraxella catarrhalis</name>
    <name type="common">Branhamella catarrhalis</name>
    <dbReference type="NCBI Taxonomy" id="480"/>
    <lineage>
        <taxon>Bacteria</taxon>
        <taxon>Pseudomonadati</taxon>
        <taxon>Pseudomonadota</taxon>
        <taxon>Gammaproteobacteria</taxon>
        <taxon>Moraxellales</taxon>
        <taxon>Moraxellaceae</taxon>
        <taxon>Moraxella</taxon>
    </lineage>
</organism>
<dbReference type="PANTHER" id="PTHR38733">
    <property type="entry name" value="PROTEIN MCRC"/>
    <property type="match status" value="1"/>
</dbReference>
<protein>
    <recommendedName>
        <fullName evidence="3">McrBC 5-methylcytosine restriction system component family protein</fullName>
    </recommendedName>
</protein>
<proteinExistence type="predicted"/>
<dbReference type="EMBL" id="LXHC01000024">
    <property type="protein sequence ID" value="OAU95303.1"/>
    <property type="molecule type" value="Genomic_DNA"/>
</dbReference>
<evidence type="ECO:0008006" key="3">
    <source>
        <dbReference type="Google" id="ProtNLM"/>
    </source>
</evidence>
<gene>
    <name evidence="1" type="ORF">AO384_1494</name>
</gene>
<evidence type="ECO:0000313" key="2">
    <source>
        <dbReference type="Proteomes" id="UP000078228"/>
    </source>
</evidence>
<dbReference type="PANTHER" id="PTHR38733:SF1">
    <property type="entry name" value="TYPE IV METHYL-DIRECTED RESTRICTION ENZYME ECOKMCRBC"/>
    <property type="match status" value="1"/>
</dbReference>
<reference evidence="1 2" key="1">
    <citation type="journal article" date="2016" name="Genome Biol. Evol.">
        <title>Comparative Genomic Analyses of the Moraxella catarrhalis Serosensitive and Seroresistant Lineages Demonstrate Their Independent Evolution.</title>
        <authorList>
            <person name="Earl J.P."/>
            <person name="de Vries S.P."/>
            <person name="Ahmed A."/>
            <person name="Powell E."/>
            <person name="Schultz M.P."/>
            <person name="Hermans P.W."/>
            <person name="Hill D.J."/>
            <person name="Zhou Z."/>
            <person name="Constantinidou C.I."/>
            <person name="Hu F.Z."/>
            <person name="Bootsma H.J."/>
            <person name="Ehrlich G.D."/>
        </authorList>
    </citation>
    <scope>NUCLEOTIDE SEQUENCE [LARGE SCALE GENOMIC DNA]</scope>
    <source>
        <strain evidence="1 2">Z7542</strain>
    </source>
</reference>
<keyword evidence="2" id="KW-1185">Reference proteome</keyword>
<evidence type="ECO:0000313" key="1">
    <source>
        <dbReference type="EMBL" id="OAU95303.1"/>
    </source>
</evidence>
<name>A0A198UFU8_MORCA</name>